<dbReference type="AlphaFoldDB" id="A0A183VCF6"/>
<proteinExistence type="predicted"/>
<protein>
    <submittedName>
        <fullName evidence="2 4">Uncharacterized protein</fullName>
    </submittedName>
</protein>
<keyword evidence="3" id="KW-1185">Reference proteome</keyword>
<organism evidence="3 4">
    <name type="scientific">Toxocara canis</name>
    <name type="common">Canine roundworm</name>
    <dbReference type="NCBI Taxonomy" id="6265"/>
    <lineage>
        <taxon>Eukaryota</taxon>
        <taxon>Metazoa</taxon>
        <taxon>Ecdysozoa</taxon>
        <taxon>Nematoda</taxon>
        <taxon>Chromadorea</taxon>
        <taxon>Rhabditida</taxon>
        <taxon>Spirurina</taxon>
        <taxon>Ascaridomorpha</taxon>
        <taxon>Ascaridoidea</taxon>
        <taxon>Toxocaridae</taxon>
        <taxon>Toxocara</taxon>
    </lineage>
</organism>
<accession>A0A183VCF6</accession>
<gene>
    <name evidence="2" type="ORF">TCNE_LOCUS18426</name>
</gene>
<dbReference type="EMBL" id="UYWY01025514">
    <property type="protein sequence ID" value="VDM49747.1"/>
    <property type="molecule type" value="Genomic_DNA"/>
</dbReference>
<dbReference type="WBParaSite" id="TCNE_0001843001-mRNA-1">
    <property type="protein sequence ID" value="TCNE_0001843001-mRNA-1"/>
    <property type="gene ID" value="TCNE_0001843001"/>
</dbReference>
<evidence type="ECO:0000256" key="1">
    <source>
        <dbReference type="SAM" id="MobiDB-lite"/>
    </source>
</evidence>
<feature type="region of interest" description="Disordered" evidence="1">
    <location>
        <begin position="233"/>
        <end position="277"/>
    </location>
</feature>
<name>A0A183VCF6_TOXCA</name>
<evidence type="ECO:0000313" key="2">
    <source>
        <dbReference type="EMBL" id="VDM49747.1"/>
    </source>
</evidence>
<sequence>MMGISAEQLYRELGLFVRRKNHDISALDTDNKGIDYYVAEAAAHRFHTLLMEAACRAKGVQLLFWSTGQVSCMLFGLQGPLYSMINNGRERIGLRGEPIFSDHSRIADQAIHPASRPHRYIIPAFVRETSQRRAGNSRDPFHCNTTGRGPWMRVNSRQAPKYARIGNKIGFCTKCMRFLEVPVRMPADDIKACVRSHRLGVCRRILYELGELIQDERETSPISDFWRMAEQALLPDDQPQPGPSNEPDQEPQARRKRPRRSLAEEMLEEFTKRIRED</sequence>
<dbReference type="Proteomes" id="UP000050794">
    <property type="component" value="Unassembled WGS sequence"/>
</dbReference>
<reference evidence="4" key="1">
    <citation type="submission" date="2016-06" db="UniProtKB">
        <authorList>
            <consortium name="WormBaseParasite"/>
        </authorList>
    </citation>
    <scope>IDENTIFICATION</scope>
</reference>
<evidence type="ECO:0000313" key="3">
    <source>
        <dbReference type="Proteomes" id="UP000050794"/>
    </source>
</evidence>
<reference evidence="2 3" key="2">
    <citation type="submission" date="2018-11" db="EMBL/GenBank/DDBJ databases">
        <authorList>
            <consortium name="Pathogen Informatics"/>
        </authorList>
    </citation>
    <scope>NUCLEOTIDE SEQUENCE [LARGE SCALE GENOMIC DNA]</scope>
</reference>
<evidence type="ECO:0000313" key="4">
    <source>
        <dbReference type="WBParaSite" id="TCNE_0001843001-mRNA-1"/>
    </source>
</evidence>